<name>A0A151TS69_CAJCA</name>
<feature type="domain" description="GAG-pre-integrase" evidence="1">
    <location>
        <begin position="86"/>
        <end position="158"/>
    </location>
</feature>
<gene>
    <name evidence="2" type="ORF">KK1_009107</name>
</gene>
<organism evidence="2 3">
    <name type="scientific">Cajanus cajan</name>
    <name type="common">Pigeon pea</name>
    <name type="synonym">Cajanus indicus</name>
    <dbReference type="NCBI Taxonomy" id="3821"/>
    <lineage>
        <taxon>Eukaryota</taxon>
        <taxon>Viridiplantae</taxon>
        <taxon>Streptophyta</taxon>
        <taxon>Embryophyta</taxon>
        <taxon>Tracheophyta</taxon>
        <taxon>Spermatophyta</taxon>
        <taxon>Magnoliopsida</taxon>
        <taxon>eudicotyledons</taxon>
        <taxon>Gunneridae</taxon>
        <taxon>Pentapetalae</taxon>
        <taxon>rosids</taxon>
        <taxon>fabids</taxon>
        <taxon>Fabales</taxon>
        <taxon>Fabaceae</taxon>
        <taxon>Papilionoideae</taxon>
        <taxon>50 kb inversion clade</taxon>
        <taxon>NPAAA clade</taxon>
        <taxon>indigoferoid/millettioid clade</taxon>
        <taxon>Phaseoleae</taxon>
        <taxon>Cajanus</taxon>
    </lineage>
</organism>
<reference evidence="2 3" key="1">
    <citation type="journal article" date="2012" name="Nat. Biotechnol.">
        <title>Draft genome sequence of pigeonpea (Cajanus cajan), an orphan legume crop of resource-poor farmers.</title>
        <authorList>
            <person name="Varshney R.K."/>
            <person name="Chen W."/>
            <person name="Li Y."/>
            <person name="Bharti A.K."/>
            <person name="Saxena R.K."/>
            <person name="Schlueter J.A."/>
            <person name="Donoghue M.T."/>
            <person name="Azam S."/>
            <person name="Fan G."/>
            <person name="Whaley A.M."/>
            <person name="Farmer A.D."/>
            <person name="Sheridan J."/>
            <person name="Iwata A."/>
            <person name="Tuteja R."/>
            <person name="Penmetsa R.V."/>
            <person name="Wu W."/>
            <person name="Upadhyaya H.D."/>
            <person name="Yang S.P."/>
            <person name="Shah T."/>
            <person name="Saxena K.B."/>
            <person name="Michael T."/>
            <person name="McCombie W.R."/>
            <person name="Yang B."/>
            <person name="Zhang G."/>
            <person name="Yang H."/>
            <person name="Wang J."/>
            <person name="Spillane C."/>
            <person name="Cook D.R."/>
            <person name="May G.D."/>
            <person name="Xu X."/>
            <person name="Jackson S.A."/>
        </authorList>
    </citation>
    <scope>NUCLEOTIDE SEQUENCE [LARGE SCALE GENOMIC DNA]</scope>
    <source>
        <strain evidence="3">cv. Asha</strain>
    </source>
</reference>
<protein>
    <recommendedName>
        <fullName evidence="1">GAG-pre-integrase domain-containing protein</fullName>
    </recommendedName>
</protein>
<dbReference type="Gramene" id="C.cajan_08848.t">
    <property type="protein sequence ID" value="C.cajan_08848.t.cds1"/>
    <property type="gene ID" value="C.cajan_08848"/>
</dbReference>
<sequence length="197" mass="23010">MLYDTINIIEGSRRANILLLKDTKLHIKNALYFSKSYRNLLSFKDIRLNEFHIETNNEENVEYLYITKLHLNKKETLEKLFAFSYGLYCTYINTVETYTIVNQKFTNQNKFEVWHDRLGHPKTIMMRKIIENSCGHLLKSQEILQSNIFSSTVCSQGKLLIKSSPSKIGDESILFLERIQGDICGPIHPHVDHLDIL</sequence>
<dbReference type="Proteomes" id="UP000075243">
    <property type="component" value="Chromosome 3"/>
</dbReference>
<evidence type="ECO:0000313" key="3">
    <source>
        <dbReference type="Proteomes" id="UP000075243"/>
    </source>
</evidence>
<dbReference type="EMBL" id="CM003605">
    <property type="protein sequence ID" value="KYP69900.1"/>
    <property type="molecule type" value="Genomic_DNA"/>
</dbReference>
<proteinExistence type="predicted"/>
<evidence type="ECO:0000259" key="1">
    <source>
        <dbReference type="Pfam" id="PF13976"/>
    </source>
</evidence>
<accession>A0A151TS69</accession>
<dbReference type="InterPro" id="IPR025724">
    <property type="entry name" value="GAG-pre-integrase_dom"/>
</dbReference>
<keyword evidence="3" id="KW-1185">Reference proteome</keyword>
<dbReference type="Pfam" id="PF13976">
    <property type="entry name" value="gag_pre-integrs"/>
    <property type="match status" value="1"/>
</dbReference>
<evidence type="ECO:0000313" key="2">
    <source>
        <dbReference type="EMBL" id="KYP69900.1"/>
    </source>
</evidence>
<dbReference type="AlphaFoldDB" id="A0A151TS69"/>